<dbReference type="Pfam" id="PF01963">
    <property type="entry name" value="TraB_PrgY_gumN"/>
    <property type="match status" value="1"/>
</dbReference>
<evidence type="ECO:0000313" key="2">
    <source>
        <dbReference type="EMBL" id="GHE27578.1"/>
    </source>
</evidence>
<name>A0A918YWW9_9GAMM</name>
<proteinExistence type="predicted"/>
<keyword evidence="3" id="KW-1185">Reference proteome</keyword>
<feature type="chain" id="PRO_5037364248" evidence="1">
    <location>
        <begin position="24"/>
        <end position="309"/>
    </location>
</feature>
<protein>
    <submittedName>
        <fullName evidence="2">TraB/GumN family protein</fullName>
    </submittedName>
</protein>
<evidence type="ECO:0000313" key="3">
    <source>
        <dbReference type="Proteomes" id="UP000636453"/>
    </source>
</evidence>
<feature type="signal peptide" evidence="1">
    <location>
        <begin position="1"/>
        <end position="23"/>
    </location>
</feature>
<dbReference type="Proteomes" id="UP000636453">
    <property type="component" value="Unassembled WGS sequence"/>
</dbReference>
<dbReference type="InterPro" id="IPR047111">
    <property type="entry name" value="YbaP-like"/>
</dbReference>
<dbReference type="EMBL" id="BNCF01000002">
    <property type="protein sequence ID" value="GHE27578.1"/>
    <property type="molecule type" value="Genomic_DNA"/>
</dbReference>
<dbReference type="PANTHER" id="PTHR40590">
    <property type="entry name" value="CYTOPLASMIC PROTEIN-RELATED"/>
    <property type="match status" value="1"/>
</dbReference>
<reference evidence="2" key="2">
    <citation type="submission" date="2020-09" db="EMBL/GenBank/DDBJ databases">
        <authorList>
            <person name="Sun Q."/>
            <person name="Kim S."/>
        </authorList>
    </citation>
    <scope>NUCLEOTIDE SEQUENCE</scope>
    <source>
        <strain evidence="2">KCTC 32020</strain>
    </source>
</reference>
<dbReference type="AlphaFoldDB" id="A0A918YWW9"/>
<reference evidence="2" key="1">
    <citation type="journal article" date="2014" name="Int. J. Syst. Evol. Microbiol.">
        <title>Complete genome sequence of Corynebacterium casei LMG S-19264T (=DSM 44701T), isolated from a smear-ripened cheese.</title>
        <authorList>
            <consortium name="US DOE Joint Genome Institute (JGI-PGF)"/>
            <person name="Walter F."/>
            <person name="Albersmeier A."/>
            <person name="Kalinowski J."/>
            <person name="Ruckert C."/>
        </authorList>
    </citation>
    <scope>NUCLEOTIDE SEQUENCE</scope>
    <source>
        <strain evidence="2">KCTC 32020</strain>
    </source>
</reference>
<evidence type="ECO:0000256" key="1">
    <source>
        <dbReference type="SAM" id="SignalP"/>
    </source>
</evidence>
<dbReference type="CDD" id="cd14789">
    <property type="entry name" value="Tiki"/>
    <property type="match status" value="1"/>
</dbReference>
<dbReference type="RefSeq" id="WP_146472057.1">
    <property type="nucleotide sequence ID" value="NZ_BNCF01000002.1"/>
</dbReference>
<keyword evidence="1" id="KW-0732">Signal</keyword>
<accession>A0A918YWW9</accession>
<dbReference type="InterPro" id="IPR002816">
    <property type="entry name" value="TraB/PrgY/GumN_fam"/>
</dbReference>
<dbReference type="OrthoDB" id="357294at2"/>
<gene>
    <name evidence="2" type="ORF">GCM10007167_06290</name>
</gene>
<sequence>MRRLKGRLAALALALAALAPASAADPATRAPVPLLWKVSDADNAVYLLGSFHLLREADYPLAADVYAALEDAETVLFEIPPEDMASAQAAQAMLGAALRQDGRTLDSELGPELAGRLREWLAANRATLAASGIPDAALQAMEPWFVGLLVTQMQLAREGMRPELGLDRHLAERARAAGKPTGGLETMQQVIGVLDRLPPEVQRQMLAEAMEDAQTHEALELHADWRRGRVEAMARAAEDMRRRYPDLYRRINVERNDAWLTQLDAHLRGGADDALAVVGALHLAGADGLLERLRAKGYRVERICAACAR</sequence>
<dbReference type="PANTHER" id="PTHR40590:SF1">
    <property type="entry name" value="CYTOPLASMIC PROTEIN"/>
    <property type="match status" value="1"/>
</dbReference>
<organism evidence="2 3">
    <name type="scientific">Vulcaniibacterium thermophilum</name>
    <dbReference type="NCBI Taxonomy" id="1169913"/>
    <lineage>
        <taxon>Bacteria</taxon>
        <taxon>Pseudomonadati</taxon>
        <taxon>Pseudomonadota</taxon>
        <taxon>Gammaproteobacteria</taxon>
        <taxon>Lysobacterales</taxon>
        <taxon>Lysobacteraceae</taxon>
        <taxon>Vulcaniibacterium</taxon>
    </lineage>
</organism>
<comment type="caution">
    <text evidence="2">The sequence shown here is derived from an EMBL/GenBank/DDBJ whole genome shotgun (WGS) entry which is preliminary data.</text>
</comment>